<dbReference type="OrthoDB" id="9971200at2759"/>
<name>A0A813VFN0_9BILA</name>
<dbReference type="EMBL" id="CAJNOQ010000811">
    <property type="protein sequence ID" value="CAF0841070.1"/>
    <property type="molecule type" value="Genomic_DNA"/>
</dbReference>
<dbReference type="EMBL" id="CAJOBA010037333">
    <property type="protein sequence ID" value="CAF4040365.1"/>
    <property type="molecule type" value="Genomic_DNA"/>
</dbReference>
<comment type="caution">
    <text evidence="1">The sequence shown here is derived from an EMBL/GenBank/DDBJ whole genome shotgun (WGS) entry which is preliminary data.</text>
</comment>
<dbReference type="Proteomes" id="UP000681722">
    <property type="component" value="Unassembled WGS sequence"/>
</dbReference>
<sequence>MSEQQKLSDTKIAEFDAIYKNRKQPMCKNCNTSEHVIPCIRGKPSRELSIYATMNKDHVALCGCTQPYIAWCKKCENYIEDPED</sequence>
<evidence type="ECO:0000313" key="2">
    <source>
        <dbReference type="EMBL" id="CAF1232219.1"/>
    </source>
</evidence>
<dbReference type="EMBL" id="CAJOBC010000811">
    <property type="protein sequence ID" value="CAF3628418.1"/>
    <property type="molecule type" value="Genomic_DNA"/>
</dbReference>
<dbReference type="AlphaFoldDB" id="A0A813VFN0"/>
<keyword evidence="5" id="KW-1185">Reference proteome</keyword>
<evidence type="ECO:0000313" key="1">
    <source>
        <dbReference type="EMBL" id="CAF0841070.1"/>
    </source>
</evidence>
<protein>
    <submittedName>
        <fullName evidence="1">Uncharacterized protein</fullName>
    </submittedName>
</protein>
<evidence type="ECO:0000313" key="3">
    <source>
        <dbReference type="EMBL" id="CAF3628418.1"/>
    </source>
</evidence>
<organism evidence="1 5">
    <name type="scientific">Didymodactylos carnosus</name>
    <dbReference type="NCBI Taxonomy" id="1234261"/>
    <lineage>
        <taxon>Eukaryota</taxon>
        <taxon>Metazoa</taxon>
        <taxon>Spiralia</taxon>
        <taxon>Gnathifera</taxon>
        <taxon>Rotifera</taxon>
        <taxon>Eurotatoria</taxon>
        <taxon>Bdelloidea</taxon>
        <taxon>Philodinida</taxon>
        <taxon>Philodinidae</taxon>
        <taxon>Didymodactylos</taxon>
    </lineage>
</organism>
<dbReference type="Proteomes" id="UP000663829">
    <property type="component" value="Unassembled WGS sequence"/>
</dbReference>
<evidence type="ECO:0000313" key="5">
    <source>
        <dbReference type="Proteomes" id="UP000663829"/>
    </source>
</evidence>
<dbReference type="EMBL" id="CAJNOK010015788">
    <property type="protein sequence ID" value="CAF1232219.1"/>
    <property type="molecule type" value="Genomic_DNA"/>
</dbReference>
<reference evidence="1" key="1">
    <citation type="submission" date="2021-02" db="EMBL/GenBank/DDBJ databases">
        <authorList>
            <person name="Nowell W R."/>
        </authorList>
    </citation>
    <scope>NUCLEOTIDE SEQUENCE</scope>
</reference>
<dbReference type="Proteomes" id="UP000677228">
    <property type="component" value="Unassembled WGS sequence"/>
</dbReference>
<gene>
    <name evidence="1" type="ORF">GPM918_LOCUS5568</name>
    <name evidence="2" type="ORF">OVA965_LOCUS25432</name>
    <name evidence="3" type="ORF">SRO942_LOCUS5568</name>
    <name evidence="4" type="ORF">TMI583_LOCUS26160</name>
</gene>
<accession>A0A813VFN0</accession>
<proteinExistence type="predicted"/>
<dbReference type="Proteomes" id="UP000682733">
    <property type="component" value="Unassembled WGS sequence"/>
</dbReference>
<evidence type="ECO:0000313" key="4">
    <source>
        <dbReference type="EMBL" id="CAF4040365.1"/>
    </source>
</evidence>